<dbReference type="EMBL" id="LR824542">
    <property type="protein sequence ID" value="CAH1635477.1"/>
    <property type="molecule type" value="Genomic_DNA"/>
</dbReference>
<reference evidence="2" key="1">
    <citation type="submission" date="2022-02" db="EMBL/GenBank/DDBJ databases">
        <authorList>
            <person name="King R."/>
        </authorList>
    </citation>
    <scope>NUCLEOTIDE SEQUENCE</scope>
</reference>
<dbReference type="AlphaFoldDB" id="A0A9P0MY31"/>
<accession>A0A9P0MY31</accession>
<name>A0A9P0MY31_SPOLI</name>
<feature type="region of interest" description="Disordered" evidence="1">
    <location>
        <begin position="207"/>
        <end position="288"/>
    </location>
</feature>
<gene>
    <name evidence="2" type="ORF">SPLIT_LOCUS839</name>
</gene>
<sequence length="322" mass="35368">MVTGYILFVIALIFIIYSVVWRGECRFACRPEMFEDGGLGGRSGISGLVRRQSHPHADCVCVHCPCIVVADVVKSCRPIIQICNNSMDAASQYCNNVADVLQNTGFHFARMLDCTPARGRQAQLVTTGTIFNSNEDFTLSAKPEDVKPEVVRPEPESTVEIPLMSKVSDISRYGAELVATLSEIALKLSTSFDPDKVSVPISHTELKAAASSSSGRPPFSADKNKPSSSPKTFLASINELPKKDHKHERERNFKEQKKERKDDTTYKSVGTETTQPEPTPLSTPLSDSMNSLMNCSKCVIEGKTCVGECPSSKSKRENSNRK</sequence>
<evidence type="ECO:0000313" key="3">
    <source>
        <dbReference type="Proteomes" id="UP001153321"/>
    </source>
</evidence>
<keyword evidence="3" id="KW-1185">Reference proteome</keyword>
<organism evidence="2 3">
    <name type="scientific">Spodoptera littoralis</name>
    <name type="common">Egyptian cotton leafworm</name>
    <dbReference type="NCBI Taxonomy" id="7109"/>
    <lineage>
        <taxon>Eukaryota</taxon>
        <taxon>Metazoa</taxon>
        <taxon>Ecdysozoa</taxon>
        <taxon>Arthropoda</taxon>
        <taxon>Hexapoda</taxon>
        <taxon>Insecta</taxon>
        <taxon>Pterygota</taxon>
        <taxon>Neoptera</taxon>
        <taxon>Endopterygota</taxon>
        <taxon>Lepidoptera</taxon>
        <taxon>Glossata</taxon>
        <taxon>Ditrysia</taxon>
        <taxon>Noctuoidea</taxon>
        <taxon>Noctuidae</taxon>
        <taxon>Amphipyrinae</taxon>
        <taxon>Spodoptera</taxon>
    </lineage>
</organism>
<protein>
    <submittedName>
        <fullName evidence="2">Uncharacterized protein</fullName>
    </submittedName>
</protein>
<dbReference type="Proteomes" id="UP001153321">
    <property type="component" value="Chromosome 11"/>
</dbReference>
<evidence type="ECO:0000313" key="2">
    <source>
        <dbReference type="EMBL" id="CAH1635477.1"/>
    </source>
</evidence>
<evidence type="ECO:0000256" key="1">
    <source>
        <dbReference type="SAM" id="MobiDB-lite"/>
    </source>
</evidence>
<feature type="compositionally biased region" description="Basic and acidic residues" evidence="1">
    <location>
        <begin position="247"/>
        <end position="265"/>
    </location>
</feature>
<proteinExistence type="predicted"/>
<feature type="compositionally biased region" description="Polar residues" evidence="1">
    <location>
        <begin position="266"/>
        <end position="288"/>
    </location>
</feature>